<sequence>MKCFPELENESLSFKVDLNLLKEVADKTFPTRDSVLRQRKVQYLDSERQLTNLILRTKTPPGRKKETELILQQVDAKGVVTDIKLTKNQSQNPKQEVINNFLLNSTIKSDESLYNDTKLNNVSATYSRNFNEVQEYDLMDRLYQRSISCEKRSDLGIICTCSKK</sequence>
<organism evidence="1 2">
    <name type="scientific">Bdellovibrio bacteriovorus</name>
    <dbReference type="NCBI Taxonomy" id="959"/>
    <lineage>
        <taxon>Bacteria</taxon>
        <taxon>Pseudomonadati</taxon>
        <taxon>Bdellovibrionota</taxon>
        <taxon>Bdellovibrionia</taxon>
        <taxon>Bdellovibrionales</taxon>
        <taxon>Pseudobdellovibrionaceae</taxon>
        <taxon>Bdellovibrio</taxon>
    </lineage>
</organism>
<evidence type="ECO:0000313" key="1">
    <source>
        <dbReference type="EMBL" id="KYG61727.1"/>
    </source>
</evidence>
<comment type="caution">
    <text evidence="1">The sequence shown here is derived from an EMBL/GenBank/DDBJ whole genome shotgun (WGS) entry which is preliminary data.</text>
</comment>
<protein>
    <submittedName>
        <fullName evidence="1">Uncharacterized protein</fullName>
    </submittedName>
</protein>
<dbReference type="OrthoDB" id="5292937at2"/>
<dbReference type="Proteomes" id="UP000075320">
    <property type="component" value="Unassembled WGS sequence"/>
</dbReference>
<accession>A0A150WF31</accession>
<keyword evidence="2" id="KW-1185">Reference proteome</keyword>
<proteinExistence type="predicted"/>
<dbReference type="EMBL" id="LUKE01000006">
    <property type="protein sequence ID" value="KYG61727.1"/>
    <property type="molecule type" value="Genomic_DNA"/>
</dbReference>
<reference evidence="1 2" key="1">
    <citation type="submission" date="2016-03" db="EMBL/GenBank/DDBJ databases">
        <authorList>
            <person name="Ploux O."/>
        </authorList>
    </citation>
    <scope>NUCLEOTIDE SEQUENCE [LARGE SCALE GENOMIC DNA]</scope>
    <source>
        <strain evidence="1 2">R0</strain>
    </source>
</reference>
<gene>
    <name evidence="1" type="ORF">AZI86_18175</name>
</gene>
<dbReference type="AlphaFoldDB" id="A0A150WF31"/>
<evidence type="ECO:0000313" key="2">
    <source>
        <dbReference type="Proteomes" id="UP000075320"/>
    </source>
</evidence>
<name>A0A150WF31_BDEBC</name>